<evidence type="ECO:0000256" key="4">
    <source>
        <dbReference type="ARBA" id="ARBA00023242"/>
    </source>
</evidence>
<evidence type="ECO:0000256" key="1">
    <source>
        <dbReference type="ARBA" id="ARBA00004123"/>
    </source>
</evidence>
<dbReference type="Pfam" id="PF00010">
    <property type="entry name" value="HLH"/>
    <property type="match status" value="1"/>
</dbReference>
<evidence type="ECO:0000313" key="7">
    <source>
        <dbReference type="Proteomes" id="UP000075243"/>
    </source>
</evidence>
<gene>
    <name evidence="6" type="ORF">KK1_047766</name>
</gene>
<keyword evidence="4" id="KW-0539">Nucleus</keyword>
<feature type="domain" description="BHLH" evidence="5">
    <location>
        <begin position="57"/>
        <end position="106"/>
    </location>
</feature>
<sequence length="225" mass="25635">MNDDSACTNATIAAIGPKEECYNSYLKSREEESGSCYELELEGREKSRGTKRARSSYETQYHIMSERKRRQDIAQKFIALSATIPGLKKINKASVLGEAINYMRQLQQRIAMLEKGINNNLSMKSLIITKSCETNLCTYYRANEVLPEVEARGLEKEILIRIYCEKRKGIMIKLLALLKQVHLSIAYSTVLPFGNSFLNIIIIAQMSEKYKLSVKDLVMTLKQGF</sequence>
<proteinExistence type="predicted"/>
<dbReference type="InterPro" id="IPR052610">
    <property type="entry name" value="bHLH_transcription_regulator"/>
</dbReference>
<dbReference type="Pfam" id="PF22754">
    <property type="entry name" value="bHLH-TF_ACT-like_plant"/>
    <property type="match status" value="1"/>
</dbReference>
<dbReference type="OMA" id="MNDNFGC"/>
<reference evidence="6" key="1">
    <citation type="journal article" date="2012" name="Nat. Biotechnol.">
        <title>Draft genome sequence of pigeonpea (Cajanus cajan), an orphan legume crop of resource-poor farmers.</title>
        <authorList>
            <person name="Varshney R.K."/>
            <person name="Chen W."/>
            <person name="Li Y."/>
            <person name="Bharti A.K."/>
            <person name="Saxena R.K."/>
            <person name="Schlueter J.A."/>
            <person name="Donoghue M.T."/>
            <person name="Azam S."/>
            <person name="Fan G."/>
            <person name="Whaley A.M."/>
            <person name="Farmer A.D."/>
            <person name="Sheridan J."/>
            <person name="Iwata A."/>
            <person name="Tuteja R."/>
            <person name="Penmetsa R.V."/>
            <person name="Wu W."/>
            <person name="Upadhyaya H.D."/>
            <person name="Yang S.P."/>
            <person name="Shah T."/>
            <person name="Saxena K.B."/>
            <person name="Michael T."/>
            <person name="McCombie W.R."/>
            <person name="Yang B."/>
            <person name="Zhang G."/>
            <person name="Yang H."/>
            <person name="Wang J."/>
            <person name="Spillane C."/>
            <person name="Cook D.R."/>
            <person name="May G.D."/>
            <person name="Xu X."/>
            <person name="Jackson S.A."/>
        </authorList>
    </citation>
    <scope>NUCLEOTIDE SEQUENCE [LARGE SCALE GENOMIC DNA]</scope>
</reference>
<dbReference type="GO" id="GO:0046983">
    <property type="term" value="F:protein dimerization activity"/>
    <property type="evidence" value="ECO:0007669"/>
    <property type="project" value="InterPro"/>
</dbReference>
<accession>A0A151QN79</accession>
<organism evidence="6 7">
    <name type="scientific">Cajanus cajan</name>
    <name type="common">Pigeon pea</name>
    <name type="synonym">Cajanus indicus</name>
    <dbReference type="NCBI Taxonomy" id="3821"/>
    <lineage>
        <taxon>Eukaryota</taxon>
        <taxon>Viridiplantae</taxon>
        <taxon>Streptophyta</taxon>
        <taxon>Embryophyta</taxon>
        <taxon>Tracheophyta</taxon>
        <taxon>Spermatophyta</taxon>
        <taxon>Magnoliopsida</taxon>
        <taxon>eudicotyledons</taxon>
        <taxon>Gunneridae</taxon>
        <taxon>Pentapetalae</taxon>
        <taxon>rosids</taxon>
        <taxon>fabids</taxon>
        <taxon>Fabales</taxon>
        <taxon>Fabaceae</taxon>
        <taxon>Papilionoideae</taxon>
        <taxon>50 kb inversion clade</taxon>
        <taxon>NPAAA clade</taxon>
        <taxon>indigoferoid/millettioid clade</taxon>
        <taxon>Phaseoleae</taxon>
        <taxon>Cajanus</taxon>
    </lineage>
</organism>
<dbReference type="InterPro" id="IPR054502">
    <property type="entry name" value="bHLH-TF_ACT-like_plant"/>
</dbReference>
<evidence type="ECO:0000256" key="2">
    <source>
        <dbReference type="ARBA" id="ARBA00023015"/>
    </source>
</evidence>
<dbReference type="PROSITE" id="PS50888">
    <property type="entry name" value="BHLH"/>
    <property type="match status" value="1"/>
</dbReference>
<dbReference type="EMBL" id="KQ485694">
    <property type="protein sequence ID" value="KYP31758.1"/>
    <property type="molecule type" value="Genomic_DNA"/>
</dbReference>
<dbReference type="SUPFAM" id="SSF47459">
    <property type="entry name" value="HLH, helix-loop-helix DNA-binding domain"/>
    <property type="match status" value="1"/>
</dbReference>
<protein>
    <submittedName>
        <fullName evidence="6">Transcription factor bHLH19</fullName>
    </submittedName>
</protein>
<evidence type="ECO:0000313" key="6">
    <source>
        <dbReference type="EMBL" id="KYP31758.1"/>
    </source>
</evidence>
<dbReference type="GO" id="GO:0005634">
    <property type="term" value="C:nucleus"/>
    <property type="evidence" value="ECO:0007669"/>
    <property type="project" value="UniProtKB-SubCell"/>
</dbReference>
<dbReference type="PANTHER" id="PTHR45959:SF26">
    <property type="entry name" value="HELIX LOOP HELIX DNA-BINDING DOMAIN PROTEIN"/>
    <property type="match status" value="1"/>
</dbReference>
<evidence type="ECO:0000259" key="5">
    <source>
        <dbReference type="PROSITE" id="PS50888"/>
    </source>
</evidence>
<dbReference type="AlphaFoldDB" id="A0A151QN79"/>
<name>A0A151QN79_CAJCA</name>
<keyword evidence="3" id="KW-0804">Transcription</keyword>
<evidence type="ECO:0000256" key="3">
    <source>
        <dbReference type="ARBA" id="ARBA00023163"/>
    </source>
</evidence>
<dbReference type="Gramene" id="C.cajan_45328.t">
    <property type="protein sequence ID" value="C.cajan_45328.t"/>
    <property type="gene ID" value="C.cajan_45328"/>
</dbReference>
<dbReference type="InterPro" id="IPR011598">
    <property type="entry name" value="bHLH_dom"/>
</dbReference>
<keyword evidence="7" id="KW-1185">Reference proteome</keyword>
<comment type="subcellular location">
    <subcellularLocation>
        <location evidence="1">Nucleus</location>
    </subcellularLocation>
</comment>
<dbReference type="Gene3D" id="4.10.280.10">
    <property type="entry name" value="Helix-loop-helix DNA-binding domain"/>
    <property type="match status" value="1"/>
</dbReference>
<dbReference type="InterPro" id="IPR036638">
    <property type="entry name" value="HLH_DNA-bd_sf"/>
</dbReference>
<dbReference type="SMART" id="SM00353">
    <property type="entry name" value="HLH"/>
    <property type="match status" value="1"/>
</dbReference>
<dbReference type="PANTHER" id="PTHR45959">
    <property type="entry name" value="BHLH TRANSCRIPTION FACTOR"/>
    <property type="match status" value="1"/>
</dbReference>
<dbReference type="STRING" id="3821.A0A151QN79"/>
<keyword evidence="2" id="KW-0805">Transcription regulation</keyword>
<dbReference type="Proteomes" id="UP000075243">
    <property type="component" value="Unassembled WGS sequence"/>
</dbReference>